<dbReference type="GeneID" id="25566172"/>
<dbReference type="SUPFAM" id="SSF48403">
    <property type="entry name" value="Ankyrin repeat"/>
    <property type="match status" value="1"/>
</dbReference>
<feature type="region of interest" description="Disordered" evidence="3">
    <location>
        <begin position="161"/>
        <end position="193"/>
    </location>
</feature>
<keyword evidence="5" id="KW-1185">Reference proteome</keyword>
<evidence type="ECO:0000313" key="5">
    <source>
        <dbReference type="Proteomes" id="UP000054408"/>
    </source>
</evidence>
<dbReference type="AlphaFoldDB" id="A0A0L0DFE4"/>
<evidence type="ECO:0000256" key="1">
    <source>
        <dbReference type="ARBA" id="ARBA00022737"/>
    </source>
</evidence>
<dbReference type="SMART" id="SM00248">
    <property type="entry name" value="ANK"/>
    <property type="match status" value="5"/>
</dbReference>
<accession>A0A0L0DFE4</accession>
<dbReference type="eggNOG" id="KOG0504">
    <property type="taxonomic scope" value="Eukaryota"/>
</dbReference>
<sequence length="440" mass="46368">MAKDARKGGVGLEDMAAEVVHRVAFGVGVLAAADVVAMARTCRRLHAMLLGSSYSASRAHALVGFERCAEAGMWQGARLALELELRSEAEAEGDIRWRPRPHAWLAPVFAPGLAGSPGWADAVRAMAKARIVAPVKDGARVRVRVWPEERIEWDSVPDIDDEYEFDANNEDEDDDDDDDDDDDGSSSSSVLDGGSKIRDETIIEWCVRRRLDAMAEELVVAHAGELAPRRRLAMLREAAGAGMAGVVRGLVAAGLVDASEEMSRVLVAAAGSGQEEVVAALLTVEGVDPAARGQGALRAACEAGHVTLVELLLADPRVDPSHDSSEAFLTAADEGHAEVVALLLCDGRVDAGSRDNLALCRAAKAGHTAVVELILGAPGAEPGAVDNYPLRWAAKNGHADIVALLLATGLVNPRARRSEALIGAEAAGHARVVELLRAAM</sequence>
<dbReference type="EMBL" id="GL349463">
    <property type="protein sequence ID" value="KNC50945.1"/>
    <property type="molecule type" value="Genomic_DNA"/>
</dbReference>
<dbReference type="RefSeq" id="XP_013756642.1">
    <property type="nucleotide sequence ID" value="XM_013901188.1"/>
</dbReference>
<keyword evidence="1" id="KW-0677">Repeat</keyword>
<dbReference type="Pfam" id="PF00023">
    <property type="entry name" value="Ank"/>
    <property type="match status" value="1"/>
</dbReference>
<organism evidence="4 5">
    <name type="scientific">Thecamonas trahens ATCC 50062</name>
    <dbReference type="NCBI Taxonomy" id="461836"/>
    <lineage>
        <taxon>Eukaryota</taxon>
        <taxon>Apusozoa</taxon>
        <taxon>Apusomonadida</taxon>
        <taxon>Apusomonadidae</taxon>
        <taxon>Thecamonas</taxon>
    </lineage>
</organism>
<evidence type="ECO:0000256" key="3">
    <source>
        <dbReference type="SAM" id="MobiDB-lite"/>
    </source>
</evidence>
<evidence type="ECO:0000256" key="2">
    <source>
        <dbReference type="ARBA" id="ARBA00023043"/>
    </source>
</evidence>
<proteinExistence type="predicted"/>
<reference evidence="4 5" key="1">
    <citation type="submission" date="2010-05" db="EMBL/GenBank/DDBJ databases">
        <title>The Genome Sequence of Thecamonas trahens ATCC 50062.</title>
        <authorList>
            <consortium name="The Broad Institute Genome Sequencing Platform"/>
            <person name="Russ C."/>
            <person name="Cuomo C."/>
            <person name="Shea T."/>
            <person name="Young S.K."/>
            <person name="Zeng Q."/>
            <person name="Koehrsen M."/>
            <person name="Haas B."/>
            <person name="Borodovsky M."/>
            <person name="Guigo R."/>
            <person name="Alvarado L."/>
            <person name="Berlin A."/>
            <person name="Bochicchio J."/>
            <person name="Borenstein D."/>
            <person name="Chapman S."/>
            <person name="Chen Z."/>
            <person name="Freedman E."/>
            <person name="Gellesch M."/>
            <person name="Goldberg J."/>
            <person name="Griggs A."/>
            <person name="Gujja S."/>
            <person name="Heilman E."/>
            <person name="Heiman D."/>
            <person name="Hepburn T."/>
            <person name="Howarth C."/>
            <person name="Jen D."/>
            <person name="Larson L."/>
            <person name="Mehta T."/>
            <person name="Park D."/>
            <person name="Pearson M."/>
            <person name="Roberts A."/>
            <person name="Saif S."/>
            <person name="Shenoy N."/>
            <person name="Sisk P."/>
            <person name="Stolte C."/>
            <person name="Sykes S."/>
            <person name="Thomson T."/>
            <person name="Walk T."/>
            <person name="White J."/>
            <person name="Yandava C."/>
            <person name="Burger G."/>
            <person name="Gray M.W."/>
            <person name="Holland P.W.H."/>
            <person name="King N."/>
            <person name="Lang F.B.F."/>
            <person name="Roger A.J."/>
            <person name="Ruiz-Trillo I."/>
            <person name="Lander E."/>
            <person name="Nusbaum C."/>
        </authorList>
    </citation>
    <scope>NUCLEOTIDE SEQUENCE [LARGE SCALE GENOMIC DNA]</scope>
    <source>
        <strain evidence="4 5">ATCC 50062</strain>
    </source>
</reference>
<dbReference type="OMA" id="NDCIRCA"/>
<dbReference type="Pfam" id="PF12796">
    <property type="entry name" value="Ank_2"/>
    <property type="match status" value="1"/>
</dbReference>
<dbReference type="InterPro" id="IPR036770">
    <property type="entry name" value="Ankyrin_rpt-contain_sf"/>
</dbReference>
<dbReference type="OrthoDB" id="2163089at2759"/>
<protein>
    <submittedName>
        <fullName evidence="4">Uncharacterized protein</fullName>
    </submittedName>
</protein>
<keyword evidence="2" id="KW-0040">ANK repeat</keyword>
<evidence type="ECO:0000313" key="4">
    <source>
        <dbReference type="EMBL" id="KNC50945.1"/>
    </source>
</evidence>
<dbReference type="Proteomes" id="UP000054408">
    <property type="component" value="Unassembled WGS sequence"/>
</dbReference>
<name>A0A0L0DFE4_THETB</name>
<dbReference type="Gene3D" id="1.25.40.20">
    <property type="entry name" value="Ankyrin repeat-containing domain"/>
    <property type="match status" value="2"/>
</dbReference>
<dbReference type="InterPro" id="IPR002110">
    <property type="entry name" value="Ankyrin_rpt"/>
</dbReference>
<dbReference type="PANTHER" id="PTHR24198:SF165">
    <property type="entry name" value="ANKYRIN REPEAT-CONTAINING PROTEIN-RELATED"/>
    <property type="match status" value="1"/>
</dbReference>
<feature type="compositionally biased region" description="Acidic residues" evidence="3">
    <location>
        <begin position="161"/>
        <end position="184"/>
    </location>
</feature>
<dbReference type="PANTHER" id="PTHR24198">
    <property type="entry name" value="ANKYRIN REPEAT AND PROTEIN KINASE DOMAIN-CONTAINING PROTEIN"/>
    <property type="match status" value="1"/>
</dbReference>
<gene>
    <name evidence="4" type="ORF">AMSG_07195</name>
</gene>